<dbReference type="Gene3D" id="1.10.510.10">
    <property type="entry name" value="Transferase(Phosphotransferase) domain 1"/>
    <property type="match status" value="1"/>
</dbReference>
<comment type="caution">
    <text evidence="5">The sequence shown here is derived from an EMBL/GenBank/DDBJ whole genome shotgun (WGS) entry which is preliminary data.</text>
</comment>
<comment type="similarity">
    <text evidence="1">Belongs to the protein kinase superfamily. STE Ser/Thr protein kinase family. STE20 subfamily.</text>
</comment>
<evidence type="ECO:0000256" key="1">
    <source>
        <dbReference type="ARBA" id="ARBA00008874"/>
    </source>
</evidence>
<dbReference type="SMART" id="SM00220">
    <property type="entry name" value="S_TKc"/>
    <property type="match status" value="1"/>
</dbReference>
<dbReference type="PANTHER" id="PTHR45832:SF22">
    <property type="entry name" value="SERINE_THREONINE-PROTEIN KINASE SAMKA-RELATED"/>
    <property type="match status" value="1"/>
</dbReference>
<dbReference type="SUPFAM" id="SSF56112">
    <property type="entry name" value="Protein kinase-like (PK-like)"/>
    <property type="match status" value="1"/>
</dbReference>
<dbReference type="PROSITE" id="PS50011">
    <property type="entry name" value="PROTEIN_KINASE_DOM"/>
    <property type="match status" value="1"/>
</dbReference>
<dbReference type="PANTHER" id="PTHR45832">
    <property type="entry name" value="SERINE/THREONINE-PROTEIN KINASE SAMKA-RELATED-RELATED"/>
    <property type="match status" value="1"/>
</dbReference>
<evidence type="ECO:0000256" key="3">
    <source>
        <dbReference type="ARBA" id="ARBA00022840"/>
    </source>
</evidence>
<evidence type="ECO:0000313" key="6">
    <source>
        <dbReference type="Proteomes" id="UP000317881"/>
    </source>
</evidence>
<dbReference type="InterPro" id="IPR051931">
    <property type="entry name" value="PAK3-like"/>
</dbReference>
<accession>A0A4Y3VFB7</accession>
<dbReference type="CDD" id="cd14014">
    <property type="entry name" value="STKc_PknB_like"/>
    <property type="match status" value="1"/>
</dbReference>
<dbReference type="EMBL" id="BJND01000021">
    <property type="protein sequence ID" value="GEC05584.1"/>
    <property type="molecule type" value="Genomic_DNA"/>
</dbReference>
<dbReference type="InterPro" id="IPR000719">
    <property type="entry name" value="Prot_kinase_dom"/>
</dbReference>
<keyword evidence="6" id="KW-1185">Reference proteome</keyword>
<dbReference type="InterPro" id="IPR011009">
    <property type="entry name" value="Kinase-like_dom_sf"/>
</dbReference>
<organism evidence="5 6">
    <name type="scientific">Streptomyces spinoverrucosus</name>
    <dbReference type="NCBI Taxonomy" id="284043"/>
    <lineage>
        <taxon>Bacteria</taxon>
        <taxon>Bacillati</taxon>
        <taxon>Actinomycetota</taxon>
        <taxon>Actinomycetes</taxon>
        <taxon>Kitasatosporales</taxon>
        <taxon>Streptomycetaceae</taxon>
        <taxon>Streptomyces</taxon>
    </lineage>
</organism>
<dbReference type="GO" id="GO:0005524">
    <property type="term" value="F:ATP binding"/>
    <property type="evidence" value="ECO:0007669"/>
    <property type="project" value="UniProtKB-KW"/>
</dbReference>
<keyword evidence="3" id="KW-0067">ATP-binding</keyword>
<evidence type="ECO:0000313" key="5">
    <source>
        <dbReference type="EMBL" id="GEC05584.1"/>
    </source>
</evidence>
<dbReference type="Proteomes" id="UP000317881">
    <property type="component" value="Unassembled WGS sequence"/>
</dbReference>
<name>A0A4Y3VFB7_9ACTN</name>
<dbReference type="PROSITE" id="PS00108">
    <property type="entry name" value="PROTEIN_KINASE_ST"/>
    <property type="match status" value="1"/>
</dbReference>
<reference evidence="5 6" key="1">
    <citation type="submission" date="2019-06" db="EMBL/GenBank/DDBJ databases">
        <title>Whole genome shotgun sequence of Streptomyces spinoverrucosus NBRC 14228.</title>
        <authorList>
            <person name="Hosoyama A."/>
            <person name="Uohara A."/>
            <person name="Ohji S."/>
            <person name="Ichikawa N."/>
        </authorList>
    </citation>
    <scope>NUCLEOTIDE SEQUENCE [LARGE SCALE GENOMIC DNA]</scope>
    <source>
        <strain evidence="5 6">NBRC 14228</strain>
    </source>
</reference>
<proteinExistence type="inferred from homology"/>
<dbReference type="Pfam" id="PF00069">
    <property type="entry name" value="Pkinase"/>
    <property type="match status" value="1"/>
</dbReference>
<protein>
    <recommendedName>
        <fullName evidence="4">Protein kinase domain-containing protein</fullName>
    </recommendedName>
</protein>
<dbReference type="GO" id="GO:0004672">
    <property type="term" value="F:protein kinase activity"/>
    <property type="evidence" value="ECO:0007669"/>
    <property type="project" value="InterPro"/>
</dbReference>
<dbReference type="InterPro" id="IPR008271">
    <property type="entry name" value="Ser/Thr_kinase_AS"/>
</dbReference>
<dbReference type="AlphaFoldDB" id="A0A4Y3VFB7"/>
<keyword evidence="2" id="KW-0547">Nucleotide-binding</keyword>
<evidence type="ECO:0000259" key="4">
    <source>
        <dbReference type="PROSITE" id="PS50011"/>
    </source>
</evidence>
<feature type="domain" description="Protein kinase" evidence="4">
    <location>
        <begin position="1"/>
        <end position="229"/>
    </location>
</feature>
<gene>
    <name evidence="5" type="ORF">SSP24_32390</name>
</gene>
<sequence>MLLHRLGGTGHVWLAHDRRLACEVALEESVFRDPAVVGLRGHPHVVTVLDVLEHEGVPWIVMEYVAGSVDLRDLGTRRGPLAPAECARIGLAVLDALTAGHDRGLTHRDVKPANILLAPDRAGAPYGRVLLTGYGISTGSAAAPERATGGPPTPAADLFSLGCTLYYGVEGHGPFEWESPPAEFTAVVTDEPRPPVRAGALEPVLRALLVKDPVRRVAAPEAEAALARIVTPQGDGSVRTRTDLGSQPHWGRRRICHR</sequence>
<evidence type="ECO:0000256" key="2">
    <source>
        <dbReference type="ARBA" id="ARBA00022741"/>
    </source>
</evidence>